<proteinExistence type="predicted"/>
<feature type="domain" description="Methyltransferase FkbM" evidence="4">
    <location>
        <begin position="48"/>
        <end position="198"/>
    </location>
</feature>
<protein>
    <submittedName>
        <fullName evidence="6">Uncharacterized protein LOC100372596</fullName>
    </submittedName>
</protein>
<keyword evidence="2" id="KW-0964">Secreted</keyword>
<dbReference type="InterPro" id="IPR011330">
    <property type="entry name" value="Glyco_hydro/deAcase_b/a-brl"/>
</dbReference>
<dbReference type="SUPFAM" id="SSF53335">
    <property type="entry name" value="S-adenosyl-L-methionine-dependent methyltransferases"/>
    <property type="match status" value="1"/>
</dbReference>
<comment type="subcellular location">
    <subcellularLocation>
        <location evidence="1">Secreted</location>
    </subcellularLocation>
</comment>
<evidence type="ECO:0000256" key="1">
    <source>
        <dbReference type="ARBA" id="ARBA00004613"/>
    </source>
</evidence>
<organism evidence="5 6">
    <name type="scientific">Saccoglossus kowalevskii</name>
    <name type="common">Acorn worm</name>
    <dbReference type="NCBI Taxonomy" id="10224"/>
    <lineage>
        <taxon>Eukaryota</taxon>
        <taxon>Metazoa</taxon>
        <taxon>Hemichordata</taxon>
        <taxon>Enteropneusta</taxon>
        <taxon>Harrimaniidae</taxon>
        <taxon>Saccoglossus</taxon>
    </lineage>
</organism>
<dbReference type="InterPro" id="IPR029063">
    <property type="entry name" value="SAM-dependent_MTases_sf"/>
</dbReference>
<dbReference type="InterPro" id="IPR052001">
    <property type="entry name" value="MHC-II_Gamma/Thyroglobulin"/>
</dbReference>
<dbReference type="SUPFAM" id="SSF88713">
    <property type="entry name" value="Glycoside hydrolase/deacetylase"/>
    <property type="match status" value="1"/>
</dbReference>
<accession>A0ABM0H0K6</accession>
<name>A0ABM0H0K6_SACKO</name>
<keyword evidence="3" id="KW-0325">Glycoprotein</keyword>
<dbReference type="Proteomes" id="UP000694865">
    <property type="component" value="Unplaced"/>
</dbReference>
<dbReference type="InterPro" id="IPR006342">
    <property type="entry name" value="FkbM_mtfrase"/>
</dbReference>
<dbReference type="PANTHER" id="PTHR14093">
    <property type="entry name" value="HLA CLASS II GAMMA CHAIN"/>
    <property type="match status" value="1"/>
</dbReference>
<evidence type="ECO:0000256" key="3">
    <source>
        <dbReference type="ARBA" id="ARBA00023180"/>
    </source>
</evidence>
<keyword evidence="5" id="KW-1185">Reference proteome</keyword>
<evidence type="ECO:0000259" key="4">
    <source>
        <dbReference type="Pfam" id="PF05050"/>
    </source>
</evidence>
<reference evidence="6" key="1">
    <citation type="submission" date="2025-08" db="UniProtKB">
        <authorList>
            <consortium name="RefSeq"/>
        </authorList>
    </citation>
    <scope>IDENTIFICATION</scope>
    <source>
        <tissue evidence="6">Testes</tissue>
    </source>
</reference>
<dbReference type="NCBIfam" id="TIGR01444">
    <property type="entry name" value="fkbM_fam"/>
    <property type="match status" value="1"/>
</dbReference>
<dbReference type="Gene3D" id="3.40.50.150">
    <property type="entry name" value="Vaccinia Virus protein VP39"/>
    <property type="match status" value="1"/>
</dbReference>
<sequence length="486" mass="55482">MNIKRTKTYNVLILVVLCVAVYILGHRWTSSSVRTRSPSKHQRKIFLDCGANMASSVMLFREIYPNGKEYEIYSFEIDDRLGPYFAAYKHQSGINVNIPLGVAAKNGGFTAYLEGAWYPGKVNNKKDMQWGGGTLFVKDEEKNAEDGGYRKLSHRVTVPTVDLSQWIQKNTRKEDYVILKLDVEGAEFEIIQKMLKDQTFEWIDKFYGEYHSSQPTGFDLEARKKIYKQLKDIGVKQMTWAGEEKSFSDFDELYKLQGEDNIPGAVGEINDKCPTMNGKTLVSIVLEIGMNLKTARLLVETLKAYAKDVPLTLFVYGDFVEEHPELIKEWSLHYEIGIRGSSPMPNGLWELQNNNLLRLSIVSAMTRLMELKLVAKYVLPTGFSENVISVTKDRNLRPIDSTIRFPPKDENLLTYSSYFEYRDVERIPKALAVIHNALADKGGILSLDSDFPDSYIVSTFLLDYLYKVSDHTIVSLRRCLTDNINS</sequence>
<evidence type="ECO:0000313" key="5">
    <source>
        <dbReference type="Proteomes" id="UP000694865"/>
    </source>
</evidence>
<gene>
    <name evidence="6" type="primary">LOC100372596</name>
</gene>
<dbReference type="GeneID" id="100372596"/>
<dbReference type="Pfam" id="PF05050">
    <property type="entry name" value="Methyltransf_21"/>
    <property type="match status" value="1"/>
</dbReference>
<dbReference type="RefSeq" id="XP_002741543.1">
    <property type="nucleotide sequence ID" value="XM_002741497.1"/>
</dbReference>
<dbReference type="PANTHER" id="PTHR14093:SF21">
    <property type="entry name" value="EXPRESSED PROTEIN"/>
    <property type="match status" value="1"/>
</dbReference>
<evidence type="ECO:0000313" key="6">
    <source>
        <dbReference type="RefSeq" id="XP_002741543.1"/>
    </source>
</evidence>
<evidence type="ECO:0000256" key="2">
    <source>
        <dbReference type="ARBA" id="ARBA00022525"/>
    </source>
</evidence>